<proteinExistence type="predicted"/>
<gene>
    <name evidence="1" type="ORF">FRX31_021188</name>
</gene>
<protein>
    <submittedName>
        <fullName evidence="1">Uncharacterized protein</fullName>
    </submittedName>
</protein>
<name>A0A7J6VWK0_THATH</name>
<comment type="caution">
    <text evidence="1">The sequence shown here is derived from an EMBL/GenBank/DDBJ whole genome shotgun (WGS) entry which is preliminary data.</text>
</comment>
<dbReference type="EMBL" id="JABWDY010025766">
    <property type="protein sequence ID" value="KAF5189221.1"/>
    <property type="molecule type" value="Genomic_DNA"/>
</dbReference>
<evidence type="ECO:0000313" key="1">
    <source>
        <dbReference type="EMBL" id="KAF5189221.1"/>
    </source>
</evidence>
<accession>A0A7J6VWK0</accession>
<evidence type="ECO:0000313" key="2">
    <source>
        <dbReference type="Proteomes" id="UP000554482"/>
    </source>
</evidence>
<keyword evidence="2" id="KW-1185">Reference proteome</keyword>
<organism evidence="1 2">
    <name type="scientific">Thalictrum thalictroides</name>
    <name type="common">Rue-anemone</name>
    <name type="synonym">Anemone thalictroides</name>
    <dbReference type="NCBI Taxonomy" id="46969"/>
    <lineage>
        <taxon>Eukaryota</taxon>
        <taxon>Viridiplantae</taxon>
        <taxon>Streptophyta</taxon>
        <taxon>Embryophyta</taxon>
        <taxon>Tracheophyta</taxon>
        <taxon>Spermatophyta</taxon>
        <taxon>Magnoliopsida</taxon>
        <taxon>Ranunculales</taxon>
        <taxon>Ranunculaceae</taxon>
        <taxon>Thalictroideae</taxon>
        <taxon>Thalictrum</taxon>
    </lineage>
</organism>
<dbReference type="AlphaFoldDB" id="A0A7J6VWK0"/>
<dbReference type="Proteomes" id="UP000554482">
    <property type="component" value="Unassembled WGS sequence"/>
</dbReference>
<sequence>MGWWELMKNKNASIVMQLVSRLPIMASADSSAALSLGRLINALATNKVHRILTKALGLLSFGSYALPGAETEEHRSEPLQSTQTCMGKQTNQICNKKFKT</sequence>
<reference evidence="1 2" key="1">
    <citation type="submission" date="2020-06" db="EMBL/GenBank/DDBJ databases">
        <title>Transcriptomic and genomic resources for Thalictrum thalictroides and T. hernandezii: Facilitating candidate gene discovery in an emerging model plant lineage.</title>
        <authorList>
            <person name="Arias T."/>
            <person name="Riano-Pachon D.M."/>
            <person name="Di Stilio V.S."/>
        </authorList>
    </citation>
    <scope>NUCLEOTIDE SEQUENCE [LARGE SCALE GENOMIC DNA]</scope>
    <source>
        <strain evidence="2">cv. WT478/WT964</strain>
        <tissue evidence="1">Leaves</tissue>
    </source>
</reference>